<organism evidence="9 10">
    <name type="scientific">Hapsidospora chrysogenum (strain ATCC 11550 / CBS 779.69 / DSM 880 / IAM 14645 / JCM 23072 / IMI 49137)</name>
    <name type="common">Acremonium chrysogenum</name>
    <dbReference type="NCBI Taxonomy" id="857340"/>
    <lineage>
        <taxon>Eukaryota</taxon>
        <taxon>Fungi</taxon>
        <taxon>Dikarya</taxon>
        <taxon>Ascomycota</taxon>
        <taxon>Pezizomycotina</taxon>
        <taxon>Sordariomycetes</taxon>
        <taxon>Hypocreomycetidae</taxon>
        <taxon>Hypocreales</taxon>
        <taxon>Bionectriaceae</taxon>
        <taxon>Hapsidospora</taxon>
    </lineage>
</organism>
<protein>
    <recommendedName>
        <fullName evidence="8">Rhodopsin domain-containing protein</fullName>
    </recommendedName>
</protein>
<evidence type="ECO:0000256" key="3">
    <source>
        <dbReference type="ARBA" id="ARBA00022989"/>
    </source>
</evidence>
<dbReference type="InterPro" id="IPR052337">
    <property type="entry name" value="SAT4-like"/>
</dbReference>
<comment type="caution">
    <text evidence="9">The sequence shown here is derived from an EMBL/GenBank/DDBJ whole genome shotgun (WGS) entry which is preliminary data.</text>
</comment>
<dbReference type="HOGENOM" id="CLU_028200_0_0_1"/>
<feature type="compositionally biased region" description="Low complexity" evidence="6">
    <location>
        <begin position="380"/>
        <end position="399"/>
    </location>
</feature>
<dbReference type="InterPro" id="IPR049326">
    <property type="entry name" value="Rhodopsin_dom_fungi"/>
</dbReference>
<feature type="region of interest" description="Disordered" evidence="6">
    <location>
        <begin position="378"/>
        <end position="399"/>
    </location>
</feature>
<comment type="subcellular location">
    <subcellularLocation>
        <location evidence="1">Membrane</location>
        <topology evidence="1">Multi-pass membrane protein</topology>
    </subcellularLocation>
</comment>
<keyword evidence="2 7" id="KW-0812">Transmembrane</keyword>
<evidence type="ECO:0000256" key="2">
    <source>
        <dbReference type="ARBA" id="ARBA00022692"/>
    </source>
</evidence>
<feature type="transmembrane region" description="Helical" evidence="7">
    <location>
        <begin position="253"/>
        <end position="277"/>
    </location>
</feature>
<dbReference type="PANTHER" id="PTHR33048:SF47">
    <property type="entry name" value="INTEGRAL MEMBRANE PROTEIN-RELATED"/>
    <property type="match status" value="1"/>
</dbReference>
<feature type="transmembrane region" description="Helical" evidence="7">
    <location>
        <begin position="53"/>
        <end position="71"/>
    </location>
</feature>
<evidence type="ECO:0000256" key="6">
    <source>
        <dbReference type="SAM" id="MobiDB-lite"/>
    </source>
</evidence>
<keyword evidence="4 7" id="KW-0472">Membrane</keyword>
<dbReference type="PANTHER" id="PTHR33048">
    <property type="entry name" value="PTH11-LIKE INTEGRAL MEMBRANE PROTEIN (AFU_ORTHOLOGUE AFUA_5G11245)"/>
    <property type="match status" value="1"/>
</dbReference>
<evidence type="ECO:0000313" key="10">
    <source>
        <dbReference type="Proteomes" id="UP000029964"/>
    </source>
</evidence>
<feature type="transmembrane region" description="Helical" evidence="7">
    <location>
        <begin position="20"/>
        <end position="41"/>
    </location>
</feature>
<dbReference type="OrthoDB" id="3918601at2759"/>
<feature type="domain" description="Rhodopsin" evidence="8">
    <location>
        <begin position="34"/>
        <end position="279"/>
    </location>
</feature>
<evidence type="ECO:0000256" key="7">
    <source>
        <dbReference type="SAM" id="Phobius"/>
    </source>
</evidence>
<comment type="similarity">
    <text evidence="5">Belongs to the SAT4 family.</text>
</comment>
<reference evidence="10" key="1">
    <citation type="journal article" date="2014" name="Genome Announc.">
        <title>Genome sequence and annotation of Acremonium chrysogenum, producer of the beta-lactam antibiotic cephalosporin C.</title>
        <authorList>
            <person name="Terfehr D."/>
            <person name="Dahlmann T.A."/>
            <person name="Specht T."/>
            <person name="Zadra I."/>
            <person name="Kuernsteiner H."/>
            <person name="Kueck U."/>
        </authorList>
    </citation>
    <scope>NUCLEOTIDE SEQUENCE [LARGE SCALE GENOMIC DNA]</scope>
    <source>
        <strain evidence="10">ATCC 11550 / CBS 779.69 / DSM 880 / IAM 14645 / JCM 23072 / IMI 49137</strain>
    </source>
</reference>
<dbReference type="Pfam" id="PF20684">
    <property type="entry name" value="Fung_rhodopsin"/>
    <property type="match status" value="1"/>
</dbReference>
<evidence type="ECO:0000259" key="8">
    <source>
        <dbReference type="Pfam" id="PF20684"/>
    </source>
</evidence>
<evidence type="ECO:0000256" key="1">
    <source>
        <dbReference type="ARBA" id="ARBA00004141"/>
    </source>
</evidence>
<keyword evidence="3 7" id="KW-1133">Transmembrane helix</keyword>
<evidence type="ECO:0000256" key="5">
    <source>
        <dbReference type="ARBA" id="ARBA00038359"/>
    </source>
</evidence>
<feature type="compositionally biased region" description="Polar residues" evidence="6">
    <location>
        <begin position="299"/>
        <end position="318"/>
    </location>
</feature>
<name>A0A086SZG0_HAPC1</name>
<feature type="region of interest" description="Disordered" evidence="6">
    <location>
        <begin position="299"/>
        <end position="365"/>
    </location>
</feature>
<feature type="transmembrane region" description="Helical" evidence="7">
    <location>
        <begin position="176"/>
        <end position="202"/>
    </location>
</feature>
<accession>A0A086SZG0</accession>
<dbReference type="Proteomes" id="UP000029964">
    <property type="component" value="Unassembled WGS sequence"/>
</dbReference>
<dbReference type="AlphaFoldDB" id="A0A086SZG0"/>
<evidence type="ECO:0000313" key="9">
    <source>
        <dbReference type="EMBL" id="KFH42492.1"/>
    </source>
</evidence>
<feature type="transmembrane region" description="Helical" evidence="7">
    <location>
        <begin position="130"/>
        <end position="156"/>
    </location>
</feature>
<sequence>MADASTVDLSEDKSGSLRAYTIGVTVLTFLAIGARFLGRLLIERGNRFWWDDWAALASVPTIVVLNSIILSELDVGLGRHMASISEEDLGVFLKLFYASYFSYDLALWATKTAAILFLSRVFPRMANGPWFNFALWATHGINTAWLIGTVFGTIFFCDPVEKNWKPEVEGRCGDVPTLMLGSAVSSVIIDLIILLLPLPKIWGLKLDMAKRSGLIGVFVVGYLVIVASIGRLVTVLNTGDETATDLSWAVVPAMYWFLMEAPITLLCICLPACLPILRRLFSRWISPMVTRATDYISGTRTRSGQSATRSQGGKFSSSGHDDPEAINISSYPTRGKNKHKNSSSVGMRGLSSNLNGARESLDSDGSNREILGWGKWHAQTQAKAAGPSASASASTSTRADVPDWTIRVDKDVRIQSNPNW</sequence>
<dbReference type="GO" id="GO:0016020">
    <property type="term" value="C:membrane"/>
    <property type="evidence" value="ECO:0007669"/>
    <property type="project" value="UniProtKB-SubCell"/>
</dbReference>
<evidence type="ECO:0000256" key="4">
    <source>
        <dbReference type="ARBA" id="ARBA00023136"/>
    </source>
</evidence>
<dbReference type="EMBL" id="JPKY01000093">
    <property type="protein sequence ID" value="KFH42492.1"/>
    <property type="molecule type" value="Genomic_DNA"/>
</dbReference>
<feature type="transmembrane region" description="Helical" evidence="7">
    <location>
        <begin position="214"/>
        <end position="233"/>
    </location>
</feature>
<feature type="compositionally biased region" description="Polar residues" evidence="6">
    <location>
        <begin position="342"/>
        <end position="355"/>
    </location>
</feature>
<keyword evidence="10" id="KW-1185">Reference proteome</keyword>
<gene>
    <name evidence="9" type="ORF">ACRE_067760</name>
</gene>
<feature type="transmembrane region" description="Helical" evidence="7">
    <location>
        <begin position="91"/>
        <end position="118"/>
    </location>
</feature>
<proteinExistence type="inferred from homology"/>